<organism evidence="1 2">
    <name type="scientific">Penicillium angulare</name>
    <dbReference type="NCBI Taxonomy" id="116970"/>
    <lineage>
        <taxon>Eukaryota</taxon>
        <taxon>Fungi</taxon>
        <taxon>Dikarya</taxon>
        <taxon>Ascomycota</taxon>
        <taxon>Pezizomycotina</taxon>
        <taxon>Eurotiomycetes</taxon>
        <taxon>Eurotiomycetidae</taxon>
        <taxon>Eurotiales</taxon>
        <taxon>Aspergillaceae</taxon>
        <taxon>Penicillium</taxon>
    </lineage>
</organism>
<keyword evidence="2" id="KW-1185">Reference proteome</keyword>
<dbReference type="Proteomes" id="UP001149165">
    <property type="component" value="Unassembled WGS sequence"/>
</dbReference>
<sequence length="221" mass="24578">MASPSKVMMREKAAAETTRTEVYVFESPALLIIRTDRSGYKVRLVLQHGPLVKIAVSSLAKWAAWRPVRYTAWSIVVGIGDGTHLGFRTQTPPGISYTYLTSTNAACGSLLGLIRNSPTADAVWPVFPRFYTQTPPLVIEHQRGHTFSLNFRSLDKLAKEVKAATTTGRAAVDARNFDLGDDQCVILGAAVKARVHRKAKELWEKEWKECRVAKRTMGTYV</sequence>
<gene>
    <name evidence="1" type="ORF">N7456_012550</name>
</gene>
<comment type="caution">
    <text evidence="1">The sequence shown here is derived from an EMBL/GenBank/DDBJ whole genome shotgun (WGS) entry which is preliminary data.</text>
</comment>
<reference evidence="1" key="2">
    <citation type="journal article" date="2023" name="IMA Fungus">
        <title>Comparative genomic study of the Penicillium genus elucidates a diverse pangenome and 15 lateral gene transfer events.</title>
        <authorList>
            <person name="Petersen C."/>
            <person name="Sorensen T."/>
            <person name="Nielsen M.R."/>
            <person name="Sondergaard T.E."/>
            <person name="Sorensen J.L."/>
            <person name="Fitzpatrick D.A."/>
            <person name="Frisvad J.C."/>
            <person name="Nielsen K.L."/>
        </authorList>
    </citation>
    <scope>NUCLEOTIDE SEQUENCE</scope>
    <source>
        <strain evidence="1">IBT 30069</strain>
    </source>
</reference>
<evidence type="ECO:0000313" key="2">
    <source>
        <dbReference type="Proteomes" id="UP001149165"/>
    </source>
</evidence>
<name>A0A9W9EJV8_9EURO</name>
<dbReference type="AlphaFoldDB" id="A0A9W9EJV8"/>
<reference evidence="1" key="1">
    <citation type="submission" date="2022-11" db="EMBL/GenBank/DDBJ databases">
        <authorList>
            <person name="Petersen C."/>
        </authorList>
    </citation>
    <scope>NUCLEOTIDE SEQUENCE</scope>
    <source>
        <strain evidence="1">IBT 30069</strain>
    </source>
</reference>
<evidence type="ECO:0000313" key="1">
    <source>
        <dbReference type="EMBL" id="KAJ5083123.1"/>
    </source>
</evidence>
<accession>A0A9W9EJV8</accession>
<dbReference type="EMBL" id="JAPQKH010000008">
    <property type="protein sequence ID" value="KAJ5083123.1"/>
    <property type="molecule type" value="Genomic_DNA"/>
</dbReference>
<protein>
    <submittedName>
        <fullName evidence="1">Uncharacterized protein</fullName>
    </submittedName>
</protein>
<proteinExistence type="predicted"/>